<evidence type="ECO:0000256" key="1">
    <source>
        <dbReference type="SAM" id="MobiDB-lite"/>
    </source>
</evidence>
<evidence type="ECO:0000313" key="2">
    <source>
        <dbReference type="EMBL" id="KAL0360597.1"/>
    </source>
</evidence>
<name>A0AAW2PYN1_SESRA</name>
<keyword evidence="2" id="KW-0418">Kinase</keyword>
<sequence>MLLLCCCGYIYSLLRWRKKLRAGQAGEKKRSPSPGSQGARGSGENGAPKLIMFNNKITYAETVAQFDEEKCWSRGPKQLMLMEWCNSLRPDTSIEETLPKEAENL</sequence>
<keyword evidence="2" id="KW-0808">Transferase</keyword>
<dbReference type="AlphaFoldDB" id="A0AAW2PYN1"/>
<organism evidence="2">
    <name type="scientific">Sesamum radiatum</name>
    <name type="common">Black benniseed</name>
    <dbReference type="NCBI Taxonomy" id="300843"/>
    <lineage>
        <taxon>Eukaryota</taxon>
        <taxon>Viridiplantae</taxon>
        <taxon>Streptophyta</taxon>
        <taxon>Embryophyta</taxon>
        <taxon>Tracheophyta</taxon>
        <taxon>Spermatophyta</taxon>
        <taxon>Magnoliopsida</taxon>
        <taxon>eudicotyledons</taxon>
        <taxon>Gunneridae</taxon>
        <taxon>Pentapetalae</taxon>
        <taxon>asterids</taxon>
        <taxon>lamiids</taxon>
        <taxon>Lamiales</taxon>
        <taxon>Pedaliaceae</taxon>
        <taxon>Sesamum</taxon>
    </lineage>
</organism>
<comment type="caution">
    <text evidence="2">The sequence shown here is derived from an EMBL/GenBank/DDBJ whole genome shotgun (WGS) entry which is preliminary data.</text>
</comment>
<proteinExistence type="predicted"/>
<keyword evidence="2" id="KW-0675">Receptor</keyword>
<feature type="region of interest" description="Disordered" evidence="1">
    <location>
        <begin position="22"/>
        <end position="48"/>
    </location>
</feature>
<gene>
    <name evidence="2" type="ORF">Sradi_3744200</name>
</gene>
<accession>A0AAW2PYN1</accession>
<dbReference type="GO" id="GO:0016301">
    <property type="term" value="F:kinase activity"/>
    <property type="evidence" value="ECO:0007669"/>
    <property type="project" value="UniProtKB-KW"/>
</dbReference>
<reference evidence="2" key="2">
    <citation type="journal article" date="2024" name="Plant">
        <title>Genomic evolution and insights into agronomic trait innovations of Sesamum species.</title>
        <authorList>
            <person name="Miao H."/>
            <person name="Wang L."/>
            <person name="Qu L."/>
            <person name="Liu H."/>
            <person name="Sun Y."/>
            <person name="Le M."/>
            <person name="Wang Q."/>
            <person name="Wei S."/>
            <person name="Zheng Y."/>
            <person name="Lin W."/>
            <person name="Duan Y."/>
            <person name="Cao H."/>
            <person name="Xiong S."/>
            <person name="Wang X."/>
            <person name="Wei L."/>
            <person name="Li C."/>
            <person name="Ma Q."/>
            <person name="Ju M."/>
            <person name="Zhao R."/>
            <person name="Li G."/>
            <person name="Mu C."/>
            <person name="Tian Q."/>
            <person name="Mei H."/>
            <person name="Zhang T."/>
            <person name="Gao T."/>
            <person name="Zhang H."/>
        </authorList>
    </citation>
    <scope>NUCLEOTIDE SEQUENCE</scope>
    <source>
        <strain evidence="2">G02</strain>
    </source>
</reference>
<reference evidence="2" key="1">
    <citation type="submission" date="2020-06" db="EMBL/GenBank/DDBJ databases">
        <authorList>
            <person name="Li T."/>
            <person name="Hu X."/>
            <person name="Zhang T."/>
            <person name="Song X."/>
            <person name="Zhang H."/>
            <person name="Dai N."/>
            <person name="Sheng W."/>
            <person name="Hou X."/>
            <person name="Wei L."/>
        </authorList>
    </citation>
    <scope>NUCLEOTIDE SEQUENCE</scope>
    <source>
        <strain evidence="2">G02</strain>
        <tissue evidence="2">Leaf</tissue>
    </source>
</reference>
<dbReference type="EMBL" id="JACGWJ010000016">
    <property type="protein sequence ID" value="KAL0360597.1"/>
    <property type="molecule type" value="Genomic_DNA"/>
</dbReference>
<protein>
    <submittedName>
        <fullName evidence="2">LRR receptor-like serine/threonine-protein kinase</fullName>
    </submittedName>
</protein>